<evidence type="ECO:0000313" key="2">
    <source>
        <dbReference type="Proteomes" id="UP000183567"/>
    </source>
</evidence>
<keyword evidence="2" id="KW-1185">Reference proteome</keyword>
<proteinExistence type="predicted"/>
<dbReference type="EMBL" id="LVVM01000481">
    <property type="protein sequence ID" value="OJA20628.1"/>
    <property type="molecule type" value="Genomic_DNA"/>
</dbReference>
<sequence>MDESAAIDALADTFTKLSTNSCSVDLHAQHIRLANSLEDKDQLLVALEMATNYVATPDDVWLPIIGAKVTASDLDTPEGVLEVLAVYSKAEEDYMSYVKRAASETALAAAGHLLNEYATYIAAERRRKDPDYFILCGLYERALAEVSKRQFTGKVGAERAL</sequence>
<gene>
    <name evidence="1" type="ORF">AZE42_13217</name>
</gene>
<dbReference type="Proteomes" id="UP000183567">
    <property type="component" value="Unassembled WGS sequence"/>
</dbReference>
<dbReference type="OrthoDB" id="360390at2759"/>
<protein>
    <submittedName>
        <fullName evidence="1">Uncharacterized protein</fullName>
    </submittedName>
</protein>
<dbReference type="STRING" id="180088.A0A1J8R9T1"/>
<evidence type="ECO:0000313" key="1">
    <source>
        <dbReference type="EMBL" id="OJA20628.1"/>
    </source>
</evidence>
<name>A0A1J8R9T1_9AGAM</name>
<organism evidence="1 2">
    <name type="scientific">Rhizopogon vesiculosus</name>
    <dbReference type="NCBI Taxonomy" id="180088"/>
    <lineage>
        <taxon>Eukaryota</taxon>
        <taxon>Fungi</taxon>
        <taxon>Dikarya</taxon>
        <taxon>Basidiomycota</taxon>
        <taxon>Agaricomycotina</taxon>
        <taxon>Agaricomycetes</taxon>
        <taxon>Agaricomycetidae</taxon>
        <taxon>Boletales</taxon>
        <taxon>Suillineae</taxon>
        <taxon>Rhizopogonaceae</taxon>
        <taxon>Rhizopogon</taxon>
    </lineage>
</organism>
<comment type="caution">
    <text evidence="1">The sequence shown here is derived from an EMBL/GenBank/DDBJ whole genome shotgun (WGS) entry which is preliminary data.</text>
</comment>
<accession>A0A1J8R9T1</accession>
<dbReference type="AlphaFoldDB" id="A0A1J8R9T1"/>
<reference evidence="1 2" key="1">
    <citation type="submission" date="2016-03" db="EMBL/GenBank/DDBJ databases">
        <title>Comparative genomics of the ectomycorrhizal sister species Rhizopogon vinicolor and Rhizopogon vesiculosus (Basidiomycota: Boletales) reveals a divergence of the mating type B locus.</title>
        <authorList>
            <person name="Mujic A.B."/>
            <person name="Kuo A."/>
            <person name="Tritt A."/>
            <person name="Lipzen A."/>
            <person name="Chen C."/>
            <person name="Johnson J."/>
            <person name="Sharma A."/>
            <person name="Barry K."/>
            <person name="Grigoriev I.V."/>
            <person name="Spatafora J.W."/>
        </authorList>
    </citation>
    <scope>NUCLEOTIDE SEQUENCE [LARGE SCALE GENOMIC DNA]</scope>
    <source>
        <strain evidence="1 2">AM-OR11-056</strain>
    </source>
</reference>